<dbReference type="RefSeq" id="WP_115567398.1">
    <property type="nucleotide sequence ID" value="NZ_QRGR01000025.1"/>
</dbReference>
<evidence type="ECO:0000313" key="1">
    <source>
        <dbReference type="EMBL" id="RDV13341.1"/>
    </source>
</evidence>
<dbReference type="OrthoDB" id="9793489at2"/>
<proteinExistence type="predicted"/>
<keyword evidence="2" id="KW-1185">Reference proteome</keyword>
<gene>
    <name evidence="1" type="ORF">DXT99_20190</name>
</gene>
<accession>A0A3D8L7F4</accession>
<dbReference type="AlphaFoldDB" id="A0A3D8L7F4"/>
<dbReference type="SUPFAM" id="SSF56601">
    <property type="entry name" value="beta-lactamase/transpeptidase-like"/>
    <property type="match status" value="1"/>
</dbReference>
<reference evidence="2" key="1">
    <citation type="submission" date="2018-08" db="EMBL/GenBank/DDBJ databases">
        <authorList>
            <person name="Liu Z.-W."/>
            <person name="Du Z.-J."/>
        </authorList>
    </citation>
    <scope>NUCLEOTIDE SEQUENCE [LARGE SCALE GENOMIC DNA]</scope>
    <source>
        <strain evidence="2">H4X</strain>
    </source>
</reference>
<name>A0A3D8L7F4_9BACT</name>
<dbReference type="EMBL" id="QRGR01000025">
    <property type="protein sequence ID" value="RDV13341.1"/>
    <property type="molecule type" value="Genomic_DNA"/>
</dbReference>
<sequence>MTSSYNLLGTFGNYVTALLNITKDRVPKQFILLPPITKQFTAAVIMRLVEQGEVAVDVPITLYKIGKAPREEEPFFYVIYKYHYEQC</sequence>
<comment type="caution">
    <text evidence="1">The sequence shown here is derived from an EMBL/GenBank/DDBJ whole genome shotgun (WGS) entry which is preliminary data.</text>
</comment>
<dbReference type="Proteomes" id="UP000256708">
    <property type="component" value="Unassembled WGS sequence"/>
</dbReference>
<evidence type="ECO:0000313" key="2">
    <source>
        <dbReference type="Proteomes" id="UP000256708"/>
    </source>
</evidence>
<organism evidence="1 2">
    <name type="scientific">Pontibacter diazotrophicus</name>
    <dbReference type="NCBI Taxonomy" id="1400979"/>
    <lineage>
        <taxon>Bacteria</taxon>
        <taxon>Pseudomonadati</taxon>
        <taxon>Bacteroidota</taxon>
        <taxon>Cytophagia</taxon>
        <taxon>Cytophagales</taxon>
        <taxon>Hymenobacteraceae</taxon>
        <taxon>Pontibacter</taxon>
    </lineage>
</organism>
<dbReference type="Gene3D" id="3.40.710.10">
    <property type="entry name" value="DD-peptidase/beta-lactamase superfamily"/>
    <property type="match status" value="1"/>
</dbReference>
<dbReference type="InterPro" id="IPR012338">
    <property type="entry name" value="Beta-lactam/transpept-like"/>
</dbReference>
<protein>
    <submittedName>
        <fullName evidence="1">Uncharacterized protein</fullName>
    </submittedName>
</protein>